<evidence type="ECO:0000256" key="6">
    <source>
        <dbReference type="ARBA" id="ARBA00023136"/>
    </source>
</evidence>
<evidence type="ECO:0000256" key="3">
    <source>
        <dbReference type="ARBA" id="ARBA00022475"/>
    </source>
</evidence>
<dbReference type="RefSeq" id="WP_313271467.1">
    <property type="nucleotide sequence ID" value="NZ_JASXSX010000001.1"/>
</dbReference>
<feature type="domain" description="ABC3 transporter permease C-terminal" evidence="8">
    <location>
        <begin position="276"/>
        <end position="396"/>
    </location>
</feature>
<organism evidence="9 10">
    <name type="scientific">Gleimia hominis</name>
    <dbReference type="NCBI Taxonomy" id="595468"/>
    <lineage>
        <taxon>Bacteria</taxon>
        <taxon>Bacillati</taxon>
        <taxon>Actinomycetota</taxon>
        <taxon>Actinomycetes</taxon>
        <taxon>Actinomycetales</taxon>
        <taxon>Actinomycetaceae</taxon>
        <taxon>Gleimia</taxon>
    </lineage>
</organism>
<comment type="subcellular location">
    <subcellularLocation>
        <location evidence="1">Cell membrane</location>
        <topology evidence="1">Multi-pass membrane protein</topology>
    </subcellularLocation>
</comment>
<keyword evidence="2" id="KW-0813">Transport</keyword>
<keyword evidence="3" id="KW-1003">Cell membrane</keyword>
<dbReference type="PANTHER" id="PTHR43738">
    <property type="entry name" value="ABC TRANSPORTER, MEMBRANE PROTEIN"/>
    <property type="match status" value="1"/>
</dbReference>
<keyword evidence="6 7" id="KW-0472">Membrane</keyword>
<evidence type="ECO:0000313" key="9">
    <source>
        <dbReference type="EMBL" id="MDT3766503.1"/>
    </source>
</evidence>
<evidence type="ECO:0000313" key="10">
    <source>
        <dbReference type="Proteomes" id="UP001247542"/>
    </source>
</evidence>
<name>A0ABU3I8I6_9ACTO</name>
<accession>A0ABU3I8I6</accession>
<evidence type="ECO:0000259" key="8">
    <source>
        <dbReference type="Pfam" id="PF02687"/>
    </source>
</evidence>
<dbReference type="PANTHER" id="PTHR43738:SF1">
    <property type="entry name" value="HEMIN TRANSPORT SYSTEM PERMEASE PROTEIN HRTB-RELATED"/>
    <property type="match status" value="1"/>
</dbReference>
<feature type="transmembrane region" description="Helical" evidence="7">
    <location>
        <begin position="21"/>
        <end position="48"/>
    </location>
</feature>
<evidence type="ECO:0000256" key="1">
    <source>
        <dbReference type="ARBA" id="ARBA00004651"/>
    </source>
</evidence>
<dbReference type="Proteomes" id="UP001247542">
    <property type="component" value="Unassembled WGS sequence"/>
</dbReference>
<reference evidence="9 10" key="1">
    <citation type="submission" date="2023-06" db="EMBL/GenBank/DDBJ databases">
        <title>Draft genome sequence of Gleimia hominis type strain CCUG 57540T.</title>
        <authorList>
            <person name="Salva-Serra F."/>
            <person name="Cardew S."/>
            <person name="Jensie Markopoulos S."/>
            <person name="Ohlen M."/>
            <person name="Inganas E."/>
            <person name="Svensson-Stadler L."/>
            <person name="Moore E.R.B."/>
        </authorList>
    </citation>
    <scope>NUCLEOTIDE SEQUENCE [LARGE SCALE GENOMIC DNA]</scope>
    <source>
        <strain evidence="9 10">CCUG 57540</strain>
    </source>
</reference>
<evidence type="ECO:0000256" key="5">
    <source>
        <dbReference type="ARBA" id="ARBA00022989"/>
    </source>
</evidence>
<evidence type="ECO:0000256" key="2">
    <source>
        <dbReference type="ARBA" id="ARBA00022448"/>
    </source>
</evidence>
<proteinExistence type="predicted"/>
<feature type="transmembrane region" description="Helical" evidence="7">
    <location>
        <begin position="367"/>
        <end position="386"/>
    </location>
</feature>
<keyword evidence="10" id="KW-1185">Reference proteome</keyword>
<feature type="transmembrane region" description="Helical" evidence="7">
    <location>
        <begin position="269"/>
        <end position="292"/>
    </location>
</feature>
<dbReference type="Pfam" id="PF02687">
    <property type="entry name" value="FtsX"/>
    <property type="match status" value="1"/>
</dbReference>
<keyword evidence="4 7" id="KW-0812">Transmembrane</keyword>
<dbReference type="InterPro" id="IPR003838">
    <property type="entry name" value="ABC3_permease_C"/>
</dbReference>
<sequence>MKQGSGLWRYLAVQNLRQAGLRTGVLTTVVAILTFVFYAGSLMSLNLYSGLTNLQNRMGADLMIVPKDARDQAEQVMLEGGPQTFYFDTDVLEQIKSVAGVEEATAQTFIASLNLGCCAAKVQIIGFDPQTDFVIQPWIKTAYSGNLKDGELIVGSNVHPSSDGKIRLFRHRFPVAAQLAGTGTSYDNTVFVNRNTIRDMRKRAAGIGRRTLPESQIDNAVSAVMVNVGDRYKSQKVKDRIRELPGMEDTVTISPATLTNKVKAGMDIVTLYVTGFVALFWVAGLAVLFAVFTSAAQNRKKELASLRIMGATRRLLARMFMQEAVVIGVAGGAIGSGLGALVMFPFASFIRQTVQLPYLESGFTTGVWLAVACIAGAALVSVLACVTSSGRMLSKETYLTLREGQ</sequence>
<dbReference type="InterPro" id="IPR051125">
    <property type="entry name" value="ABC-4/HrtB_transporter"/>
</dbReference>
<gene>
    <name evidence="9" type="ORF">QS713_00230</name>
</gene>
<protein>
    <submittedName>
        <fullName evidence="9">ABC transporter permease</fullName>
    </submittedName>
</protein>
<dbReference type="EMBL" id="JASXSX010000001">
    <property type="protein sequence ID" value="MDT3766503.1"/>
    <property type="molecule type" value="Genomic_DNA"/>
</dbReference>
<evidence type="ECO:0000256" key="7">
    <source>
        <dbReference type="SAM" id="Phobius"/>
    </source>
</evidence>
<evidence type="ECO:0000256" key="4">
    <source>
        <dbReference type="ARBA" id="ARBA00022692"/>
    </source>
</evidence>
<comment type="caution">
    <text evidence="9">The sequence shown here is derived from an EMBL/GenBank/DDBJ whole genome shotgun (WGS) entry which is preliminary data.</text>
</comment>
<feature type="transmembrane region" description="Helical" evidence="7">
    <location>
        <begin position="324"/>
        <end position="347"/>
    </location>
</feature>
<keyword evidence="5 7" id="KW-1133">Transmembrane helix</keyword>